<dbReference type="WBParaSite" id="Pan_g1158.t1">
    <property type="protein sequence ID" value="Pan_g1158.t1"/>
    <property type="gene ID" value="Pan_g1158"/>
</dbReference>
<organism evidence="1 2">
    <name type="scientific">Panagrellus redivivus</name>
    <name type="common">Microworm</name>
    <dbReference type="NCBI Taxonomy" id="6233"/>
    <lineage>
        <taxon>Eukaryota</taxon>
        <taxon>Metazoa</taxon>
        <taxon>Ecdysozoa</taxon>
        <taxon>Nematoda</taxon>
        <taxon>Chromadorea</taxon>
        <taxon>Rhabditida</taxon>
        <taxon>Tylenchina</taxon>
        <taxon>Panagrolaimomorpha</taxon>
        <taxon>Panagrolaimoidea</taxon>
        <taxon>Panagrolaimidae</taxon>
        <taxon>Panagrellus</taxon>
    </lineage>
</organism>
<dbReference type="InterPro" id="IPR035940">
    <property type="entry name" value="CAP_sf"/>
</dbReference>
<dbReference type="Gene3D" id="3.40.33.10">
    <property type="entry name" value="CAP"/>
    <property type="match status" value="1"/>
</dbReference>
<name>A0A7E4URD1_PANRE</name>
<protein>
    <submittedName>
        <fullName evidence="2">SCP domain-containing protein</fullName>
    </submittedName>
</protein>
<sequence length="234" mass="26417">MTPALRNHMTHWAHSSVALSPVKCSNETGNDLSEAQRGHIIYMVNKFRSIINNSKRRRKRAVSKYRKVKYSCVFEAEAKFECDADLSPGNFKSNEYTWRRAEKTEQMTDPFNNSMRNAYNEKDTFHMTLSTDVTEIGCFDKSCNGYEYIACKTGYAIVPAVDTPLYTPNSRCKVDADCTVPGYTQCDTALGLCDWDPPDKKVVSPTVCLSLSSPRIPLFEEKCDGVYKTGIPVL</sequence>
<reference evidence="2" key="2">
    <citation type="submission" date="2020-10" db="UniProtKB">
        <authorList>
            <consortium name="WormBaseParasite"/>
        </authorList>
    </citation>
    <scope>IDENTIFICATION</scope>
</reference>
<reference evidence="1" key="1">
    <citation type="journal article" date="2013" name="Genetics">
        <title>The draft genome and transcriptome of Panagrellus redivivus are shaped by the harsh demands of a free-living lifestyle.</title>
        <authorList>
            <person name="Srinivasan J."/>
            <person name="Dillman A.R."/>
            <person name="Macchietto M.G."/>
            <person name="Heikkinen L."/>
            <person name="Lakso M."/>
            <person name="Fracchia K.M."/>
            <person name="Antoshechkin I."/>
            <person name="Mortazavi A."/>
            <person name="Wong G."/>
            <person name="Sternberg P.W."/>
        </authorList>
    </citation>
    <scope>NUCLEOTIDE SEQUENCE [LARGE SCALE GENOMIC DNA]</scope>
    <source>
        <strain evidence="1">MT8872</strain>
    </source>
</reference>
<accession>A0A7E4URD1</accession>
<dbReference type="Proteomes" id="UP000492821">
    <property type="component" value="Unassembled WGS sequence"/>
</dbReference>
<evidence type="ECO:0000313" key="2">
    <source>
        <dbReference type="WBParaSite" id="Pan_g1158.t1"/>
    </source>
</evidence>
<keyword evidence="1" id="KW-1185">Reference proteome</keyword>
<dbReference type="AlphaFoldDB" id="A0A7E4URD1"/>
<proteinExistence type="predicted"/>
<evidence type="ECO:0000313" key="1">
    <source>
        <dbReference type="Proteomes" id="UP000492821"/>
    </source>
</evidence>